<reference evidence="3" key="1">
    <citation type="journal article" date="2019" name="Int. J. Syst. Evol. Microbiol.">
        <title>The Global Catalogue of Microorganisms (GCM) 10K type strain sequencing project: providing services to taxonomists for standard genome sequencing and annotation.</title>
        <authorList>
            <consortium name="The Broad Institute Genomics Platform"/>
            <consortium name="The Broad Institute Genome Sequencing Center for Infectious Disease"/>
            <person name="Wu L."/>
            <person name="Ma J."/>
        </authorList>
    </citation>
    <scope>NUCLEOTIDE SEQUENCE [LARGE SCALE GENOMIC DNA]</scope>
    <source>
        <strain evidence="3">JCM 15614</strain>
    </source>
</reference>
<dbReference type="EMBL" id="BAAAVV010000020">
    <property type="protein sequence ID" value="GAA3184672.1"/>
    <property type="molecule type" value="Genomic_DNA"/>
</dbReference>
<dbReference type="InterPro" id="IPR001466">
    <property type="entry name" value="Beta-lactam-related"/>
</dbReference>
<accession>A0ABP6PRH6</accession>
<keyword evidence="2" id="KW-0808">Transferase</keyword>
<proteinExistence type="predicted"/>
<keyword evidence="2" id="KW-0378">Hydrolase</keyword>
<dbReference type="PANTHER" id="PTHR43319">
    <property type="entry name" value="BETA-LACTAMASE-RELATED"/>
    <property type="match status" value="1"/>
</dbReference>
<dbReference type="InterPro" id="IPR012338">
    <property type="entry name" value="Beta-lactam/transpept-like"/>
</dbReference>
<dbReference type="Proteomes" id="UP001499924">
    <property type="component" value="Unassembled WGS sequence"/>
</dbReference>
<dbReference type="InterPro" id="IPR052907">
    <property type="entry name" value="Beta-lactamase/esterase"/>
</dbReference>
<evidence type="ECO:0000313" key="2">
    <source>
        <dbReference type="EMBL" id="GAA3184672.1"/>
    </source>
</evidence>
<sequence>MAEVHGSCDDRFGAVRDALGQHLDGDELGASIAVDLDGERVVDVWGGYRDEERTTPWTEDTIVNVWSTTKTVLSLAALMLVDRGELDVDAPVGDYWPEFSAKGKKDVLVRHLMSHTSGVSGWDPPFTVEDMYDWTTSTERLAQQRPWWEPGTASGYHANNQGHLVGELIRRITGRTFKQFVAEEIAGPVGADFQVGCAEKDWHRVAPVVPPPPMDIDFAALDQTSPLFRTFTGPVASAAAANSPDWRNADMGALNGHSNARGVLQIMRAVTLGGETGGVRLLSQPTIDLIFREQADGVDLVLGVPFRFGIGFGLTPSAAVPYLPEGRVCFWGGWGGSLIVMDLDRRLTFSYMMNRMAPGIVGSDRSQAYFEAAFSAAVG</sequence>
<comment type="caution">
    <text evidence="2">The sequence shown here is derived from an EMBL/GenBank/DDBJ whole genome shotgun (WGS) entry which is preliminary data.</text>
</comment>
<dbReference type="GO" id="GO:0016787">
    <property type="term" value="F:hydrolase activity"/>
    <property type="evidence" value="ECO:0007669"/>
    <property type="project" value="UniProtKB-KW"/>
</dbReference>
<dbReference type="GO" id="GO:0008168">
    <property type="term" value="F:methyltransferase activity"/>
    <property type="evidence" value="ECO:0007669"/>
    <property type="project" value="UniProtKB-KW"/>
</dbReference>
<dbReference type="PANTHER" id="PTHR43319:SF3">
    <property type="entry name" value="BETA-LACTAMASE-RELATED DOMAIN-CONTAINING PROTEIN"/>
    <property type="match status" value="1"/>
</dbReference>
<dbReference type="Gene3D" id="3.40.710.10">
    <property type="entry name" value="DD-peptidase/beta-lactamase superfamily"/>
    <property type="match status" value="1"/>
</dbReference>
<evidence type="ECO:0000259" key="1">
    <source>
        <dbReference type="Pfam" id="PF00144"/>
    </source>
</evidence>
<dbReference type="Pfam" id="PF00144">
    <property type="entry name" value="Beta-lactamase"/>
    <property type="match status" value="1"/>
</dbReference>
<gene>
    <name evidence="2" type="ORF">GCM10010531_43580</name>
</gene>
<keyword evidence="3" id="KW-1185">Reference proteome</keyword>
<keyword evidence="2" id="KW-0489">Methyltransferase</keyword>
<dbReference type="RefSeq" id="WP_344691335.1">
    <property type="nucleotide sequence ID" value="NZ_BAAAVV010000020.1"/>
</dbReference>
<evidence type="ECO:0000313" key="3">
    <source>
        <dbReference type="Proteomes" id="UP001499924"/>
    </source>
</evidence>
<name>A0ABP6PRH6_9ACTN</name>
<organism evidence="2 3">
    <name type="scientific">Blastococcus jejuensis</name>
    <dbReference type="NCBI Taxonomy" id="351224"/>
    <lineage>
        <taxon>Bacteria</taxon>
        <taxon>Bacillati</taxon>
        <taxon>Actinomycetota</taxon>
        <taxon>Actinomycetes</taxon>
        <taxon>Geodermatophilales</taxon>
        <taxon>Geodermatophilaceae</taxon>
        <taxon>Blastococcus</taxon>
    </lineage>
</organism>
<feature type="domain" description="Beta-lactamase-related" evidence="1">
    <location>
        <begin position="21"/>
        <end position="364"/>
    </location>
</feature>
<protein>
    <submittedName>
        <fullName evidence="2">EstA family serine hydrolase</fullName>
    </submittedName>
</protein>
<dbReference type="GO" id="GO:0032259">
    <property type="term" value="P:methylation"/>
    <property type="evidence" value="ECO:0007669"/>
    <property type="project" value="UniProtKB-KW"/>
</dbReference>
<dbReference type="SUPFAM" id="SSF56601">
    <property type="entry name" value="beta-lactamase/transpeptidase-like"/>
    <property type="match status" value="1"/>
</dbReference>